<dbReference type="Proteomes" id="UP000321456">
    <property type="component" value="Unassembled WGS sequence"/>
</dbReference>
<reference evidence="1 2" key="1">
    <citation type="submission" date="2019-08" db="EMBL/GenBank/DDBJ databases">
        <title>Professor.</title>
        <authorList>
            <person name="Park J.S."/>
        </authorList>
    </citation>
    <scope>NUCLEOTIDE SEQUENCE [LARGE SCALE GENOMIC DNA]</scope>
    <source>
        <strain evidence="1 2">176CP5-101</strain>
    </source>
</reference>
<organism evidence="1 2">
    <name type="scientific">Flagellimonas hymeniacidonis</name>
    <dbReference type="NCBI Taxonomy" id="2603628"/>
    <lineage>
        <taxon>Bacteria</taxon>
        <taxon>Pseudomonadati</taxon>
        <taxon>Bacteroidota</taxon>
        <taxon>Flavobacteriia</taxon>
        <taxon>Flavobacteriales</taxon>
        <taxon>Flavobacteriaceae</taxon>
        <taxon>Flagellimonas</taxon>
    </lineage>
</organism>
<gene>
    <name evidence="1" type="ORF">FVB32_16965</name>
</gene>
<evidence type="ECO:0000313" key="2">
    <source>
        <dbReference type="Proteomes" id="UP000321456"/>
    </source>
</evidence>
<comment type="caution">
    <text evidence="1">The sequence shown here is derived from an EMBL/GenBank/DDBJ whole genome shotgun (WGS) entry which is preliminary data.</text>
</comment>
<name>A0A5C8V616_9FLAO</name>
<dbReference type="AlphaFoldDB" id="A0A5C8V616"/>
<protein>
    <submittedName>
        <fullName evidence="1">Uncharacterized protein</fullName>
    </submittedName>
</protein>
<evidence type="ECO:0000313" key="1">
    <source>
        <dbReference type="EMBL" id="TXN36238.1"/>
    </source>
</evidence>
<proteinExistence type="predicted"/>
<sequence>MGITKKIILGICLFSLNQIICQGKKKDDNQVKEVSKVDKTTEEIKETTENTNDAINSTVKNSKETLKTIGSIFSSGKKNKTKTKGTVVVDIQQITYNDQRLGKLYSYLTDAKGVKKASRSFTDGNASITITFKESADHLWQAVPIEIQSMFKMVEMSENRMLLQLAQNKVDGK</sequence>
<dbReference type="EMBL" id="VRUR01000002">
    <property type="protein sequence ID" value="TXN36238.1"/>
    <property type="molecule type" value="Genomic_DNA"/>
</dbReference>
<accession>A0A5C8V616</accession>
<dbReference type="RefSeq" id="WP_147745012.1">
    <property type="nucleotide sequence ID" value="NZ_VRUR01000002.1"/>
</dbReference>
<keyword evidence="2" id="KW-1185">Reference proteome</keyword>